<dbReference type="InterPro" id="IPR045863">
    <property type="entry name" value="CorA_TM1_TM2"/>
</dbReference>
<evidence type="ECO:0000256" key="1">
    <source>
        <dbReference type="ARBA" id="ARBA00004141"/>
    </source>
</evidence>
<feature type="transmembrane region" description="Helical" evidence="6">
    <location>
        <begin position="250"/>
        <end position="270"/>
    </location>
</feature>
<keyword evidence="4 6" id="KW-1133">Transmembrane helix</keyword>
<evidence type="ECO:0000256" key="6">
    <source>
        <dbReference type="SAM" id="Phobius"/>
    </source>
</evidence>
<dbReference type="Gene3D" id="1.20.58.340">
    <property type="entry name" value="Magnesium transport protein CorA, transmembrane region"/>
    <property type="match status" value="2"/>
</dbReference>
<reference evidence="9" key="1">
    <citation type="journal article" date="2020" name="bioRxiv">
        <title>A rank-normalized archaeal taxonomy based on genome phylogeny resolves widespread incomplete and uneven classifications.</title>
        <authorList>
            <person name="Rinke C."/>
            <person name="Chuvochina M."/>
            <person name="Mussig A.J."/>
            <person name="Chaumeil P.-A."/>
            <person name="Waite D.W."/>
            <person name="Whitman W.B."/>
            <person name="Parks D.H."/>
            <person name="Hugenholtz P."/>
        </authorList>
    </citation>
    <scope>NUCLEOTIDE SEQUENCE [LARGE SCALE GENOMIC DNA]</scope>
</reference>
<dbReference type="Gene3D" id="3.30.460.20">
    <property type="entry name" value="CorA soluble domain-like"/>
    <property type="match status" value="1"/>
</dbReference>
<evidence type="ECO:0000313" key="9">
    <source>
        <dbReference type="Proteomes" id="UP000577419"/>
    </source>
</evidence>
<dbReference type="Proteomes" id="UP000577419">
    <property type="component" value="Unassembled WGS sequence"/>
</dbReference>
<accession>A0A7J4ITJ1</accession>
<dbReference type="PANTHER" id="PTHR47891:SF2">
    <property type="entry name" value="MAGNESIUM AND COBALT TRANSPORTER"/>
    <property type="match status" value="1"/>
</dbReference>
<reference evidence="8" key="3">
    <citation type="submission" date="2021-05" db="EMBL/GenBank/DDBJ databases">
        <title>Protein family content uncovers lineage relationships and bacterial pathway maintenance mechanisms in DPANN archaea.</title>
        <authorList>
            <person name="Castelle C.J."/>
            <person name="Meheust R."/>
            <person name="Jaffe A.L."/>
            <person name="Seitz K."/>
            <person name="Gong X."/>
            <person name="Baker B.J."/>
            <person name="Banfield J.F."/>
        </authorList>
    </citation>
    <scope>NUCLEOTIDE SEQUENCE</scope>
    <source>
        <strain evidence="8">RIFCSPHIGHO2_01_FULL_GW2011_AR10_43_9</strain>
    </source>
</reference>
<evidence type="ECO:0000313" key="7">
    <source>
        <dbReference type="EMBL" id="HIH08772.1"/>
    </source>
</evidence>
<dbReference type="InterPro" id="IPR002523">
    <property type="entry name" value="MgTranspt_CorA/ZnTranspt_ZntB"/>
</dbReference>
<dbReference type="InterPro" id="IPR045861">
    <property type="entry name" value="CorA_cytoplasmic_dom"/>
</dbReference>
<evidence type="ECO:0000256" key="2">
    <source>
        <dbReference type="ARBA" id="ARBA00009765"/>
    </source>
</evidence>
<proteinExistence type="inferred from homology"/>
<dbReference type="CDD" id="cd12827">
    <property type="entry name" value="EcCorA_ZntB-like_u2"/>
    <property type="match status" value="1"/>
</dbReference>
<evidence type="ECO:0000256" key="5">
    <source>
        <dbReference type="ARBA" id="ARBA00023136"/>
    </source>
</evidence>
<comment type="similarity">
    <text evidence="2">Belongs to the CorA metal ion transporter (MIT) (TC 1.A.35) family.</text>
</comment>
<dbReference type="SUPFAM" id="SSF143865">
    <property type="entry name" value="CorA soluble domain-like"/>
    <property type="match status" value="1"/>
</dbReference>
<dbReference type="EMBL" id="JAGVWF010000081">
    <property type="protein sequence ID" value="MBS3059806.1"/>
    <property type="molecule type" value="Genomic_DNA"/>
</dbReference>
<dbReference type="PANTHER" id="PTHR47891">
    <property type="entry name" value="TRANSPORTER-RELATED"/>
    <property type="match status" value="1"/>
</dbReference>
<evidence type="ECO:0000256" key="3">
    <source>
        <dbReference type="ARBA" id="ARBA00022692"/>
    </source>
</evidence>
<dbReference type="GO" id="GO:0046873">
    <property type="term" value="F:metal ion transmembrane transporter activity"/>
    <property type="evidence" value="ECO:0007669"/>
    <property type="project" value="InterPro"/>
</dbReference>
<dbReference type="GO" id="GO:0016020">
    <property type="term" value="C:membrane"/>
    <property type="evidence" value="ECO:0007669"/>
    <property type="project" value="UniProtKB-SubCell"/>
</dbReference>
<feature type="transmembrane region" description="Helical" evidence="6">
    <location>
        <begin position="282"/>
        <end position="302"/>
    </location>
</feature>
<protein>
    <submittedName>
        <fullName evidence="7">Magnesium transporter CorA family protein</fullName>
    </submittedName>
</protein>
<name>A0A7J4ITJ1_9ARCH</name>
<keyword evidence="3 6" id="KW-0812">Transmembrane</keyword>
<organism evidence="7 9">
    <name type="scientific">Candidatus Iainarchaeum sp</name>
    <dbReference type="NCBI Taxonomy" id="3101447"/>
    <lineage>
        <taxon>Archaea</taxon>
        <taxon>Candidatus Iainarchaeota</taxon>
        <taxon>Candidatus Iainarchaeia</taxon>
        <taxon>Candidatus Iainarchaeales</taxon>
        <taxon>Candidatus Iainarchaeaceae</taxon>
        <taxon>Candidatus Iainarchaeum</taxon>
    </lineage>
</organism>
<dbReference type="SUPFAM" id="SSF144083">
    <property type="entry name" value="Magnesium transport protein CorA, transmembrane region"/>
    <property type="match status" value="1"/>
</dbReference>
<dbReference type="Proteomes" id="UP000683213">
    <property type="component" value="Unassembled WGS sequence"/>
</dbReference>
<dbReference type="InterPro" id="IPR047199">
    <property type="entry name" value="CorA-like"/>
</dbReference>
<gene>
    <name evidence="7" type="ORF">HA237_05395</name>
    <name evidence="8" type="ORF">J4224_05290</name>
</gene>
<dbReference type="AlphaFoldDB" id="A0A7J4ITJ1"/>
<comment type="caution">
    <text evidence="7">The sequence shown here is derived from an EMBL/GenBank/DDBJ whole genome shotgun (WGS) entry which is preliminary data.</text>
</comment>
<dbReference type="Pfam" id="PF01544">
    <property type="entry name" value="CorA"/>
    <property type="match status" value="1"/>
</dbReference>
<reference evidence="8" key="2">
    <citation type="submission" date="2021-03" db="EMBL/GenBank/DDBJ databases">
        <authorList>
            <person name="Jaffe A."/>
        </authorList>
    </citation>
    <scope>NUCLEOTIDE SEQUENCE</scope>
    <source>
        <strain evidence="8">RIFCSPHIGHO2_01_FULL_GW2011_AR10_43_9</strain>
    </source>
</reference>
<sequence length="307" mass="35108">MLEFLKPVDGSLKSSDSPSRNCWVNVETPTDSEIQLVKSLVNVPDDVFSSLQDADELARLDKYDNFLLLIVKIPTNRTAIQELEYNTVPLGIIINESNFITICFFSNEVIEGIKRKSINSSKRIRLTLKILFASTRTYQKYLKQINRKSHLVQKDLETSLKNEELVKLLTLENSLVYFSTALRSNDVLIEKLSKNKVFTRFEEDRELLEDLAIENKQAVEVTKIYANILSGTMDAFASIISNNLNIVMKFLTTVTILLMIPTLIASIYGMNIDLPFQSDQNAFFMVMLFSVLLSLSGLLLFWRRQLL</sequence>
<evidence type="ECO:0000313" key="8">
    <source>
        <dbReference type="EMBL" id="MBS3059806.1"/>
    </source>
</evidence>
<comment type="subcellular location">
    <subcellularLocation>
        <location evidence="1">Membrane</location>
        <topology evidence="1">Multi-pass membrane protein</topology>
    </subcellularLocation>
</comment>
<dbReference type="EMBL" id="DUFG01000027">
    <property type="protein sequence ID" value="HIH08772.1"/>
    <property type="molecule type" value="Genomic_DNA"/>
</dbReference>
<evidence type="ECO:0000256" key="4">
    <source>
        <dbReference type="ARBA" id="ARBA00022989"/>
    </source>
</evidence>
<keyword evidence="5 6" id="KW-0472">Membrane</keyword>